<keyword evidence="1" id="KW-0808">Transferase</keyword>
<dbReference type="CDD" id="cd09274">
    <property type="entry name" value="RNase_HI_RT_Ty3"/>
    <property type="match status" value="1"/>
</dbReference>
<evidence type="ECO:0000313" key="9">
    <source>
        <dbReference type="RefSeq" id="XP_071918802.1"/>
    </source>
</evidence>
<name>A0ABM4VGZ3_COFAR</name>
<dbReference type="InterPro" id="IPR012337">
    <property type="entry name" value="RNaseH-like_sf"/>
</dbReference>
<dbReference type="GeneID" id="140013424"/>
<dbReference type="InterPro" id="IPR043502">
    <property type="entry name" value="DNA/RNA_pol_sf"/>
</dbReference>
<evidence type="ECO:0000256" key="1">
    <source>
        <dbReference type="ARBA" id="ARBA00022679"/>
    </source>
</evidence>
<dbReference type="PANTHER" id="PTHR34072">
    <property type="entry name" value="ENZYMATIC POLYPROTEIN-RELATED"/>
    <property type="match status" value="1"/>
</dbReference>
<accession>A0ABM4VGZ3</accession>
<evidence type="ECO:0000256" key="6">
    <source>
        <dbReference type="ARBA" id="ARBA00022918"/>
    </source>
</evidence>
<evidence type="ECO:0000256" key="5">
    <source>
        <dbReference type="ARBA" id="ARBA00022801"/>
    </source>
</evidence>
<proteinExistence type="predicted"/>
<sequence>MQNRNVIAFASRKLKPHEQNYPTHDLELAAVDFALKKWRHYLYGVTFKVYSDHKSLRYLFSQKELNMRQRRWIEFLEDYDYTINYHPGKANVVADALSRKVQVTGLMIKEWDLLESICEWKPCLGSHKVVFGNIKVTSTLLERIKGAQKEDSMRGHDAVWVIVDRLTKLAHFLPINMKYSMDKLAQVYMDEIVRLHGVPQNWHVDFVGGSLYVLAAKLHHLKKVLQAWSKESFGDIFRWLRSQSRSFYRLKFVLMRSLPFSIEFV</sequence>
<keyword evidence="8" id="KW-1185">Reference proteome</keyword>
<organism evidence="8 9">
    <name type="scientific">Coffea arabica</name>
    <name type="common">Arabian coffee</name>
    <dbReference type="NCBI Taxonomy" id="13443"/>
    <lineage>
        <taxon>Eukaryota</taxon>
        <taxon>Viridiplantae</taxon>
        <taxon>Streptophyta</taxon>
        <taxon>Embryophyta</taxon>
        <taxon>Tracheophyta</taxon>
        <taxon>Spermatophyta</taxon>
        <taxon>Magnoliopsida</taxon>
        <taxon>eudicotyledons</taxon>
        <taxon>Gunneridae</taxon>
        <taxon>Pentapetalae</taxon>
        <taxon>asterids</taxon>
        <taxon>lamiids</taxon>
        <taxon>Gentianales</taxon>
        <taxon>Rubiaceae</taxon>
        <taxon>Ixoroideae</taxon>
        <taxon>Gardenieae complex</taxon>
        <taxon>Bertiereae - Coffeeae clade</taxon>
        <taxon>Coffeeae</taxon>
        <taxon>Coffea</taxon>
    </lineage>
</organism>
<keyword evidence="3" id="KW-0540">Nuclease</keyword>
<dbReference type="RefSeq" id="XP_071918802.1">
    <property type="nucleotide sequence ID" value="XM_072062701.1"/>
</dbReference>
<evidence type="ECO:0000313" key="8">
    <source>
        <dbReference type="Proteomes" id="UP001652660"/>
    </source>
</evidence>
<dbReference type="PANTHER" id="PTHR34072:SF52">
    <property type="entry name" value="RIBONUCLEASE H"/>
    <property type="match status" value="1"/>
</dbReference>
<dbReference type="Proteomes" id="UP001652660">
    <property type="component" value="Chromosome 8c"/>
</dbReference>
<keyword evidence="4" id="KW-0255">Endonuclease</keyword>
<reference evidence="9" key="1">
    <citation type="submission" date="2025-08" db="UniProtKB">
        <authorList>
            <consortium name="RefSeq"/>
        </authorList>
    </citation>
    <scope>IDENTIFICATION</scope>
    <source>
        <tissue evidence="9">Leaves</tissue>
    </source>
</reference>
<dbReference type="InterPro" id="IPR041373">
    <property type="entry name" value="RT_RNaseH"/>
</dbReference>
<gene>
    <name evidence="9" type="primary">LOC140013424</name>
</gene>
<dbReference type="Pfam" id="PF17917">
    <property type="entry name" value="RT_RNaseH"/>
    <property type="match status" value="1"/>
</dbReference>
<dbReference type="SUPFAM" id="SSF56672">
    <property type="entry name" value="DNA/RNA polymerases"/>
    <property type="match status" value="1"/>
</dbReference>
<keyword evidence="2" id="KW-0548">Nucleotidyltransferase</keyword>
<keyword evidence="6" id="KW-0695">RNA-directed DNA polymerase</keyword>
<keyword evidence="5" id="KW-0378">Hydrolase</keyword>
<feature type="domain" description="Reverse transcriptase RNase H-like" evidence="7">
    <location>
        <begin position="4"/>
        <end position="79"/>
    </location>
</feature>
<evidence type="ECO:0000256" key="4">
    <source>
        <dbReference type="ARBA" id="ARBA00022759"/>
    </source>
</evidence>
<evidence type="ECO:0000256" key="2">
    <source>
        <dbReference type="ARBA" id="ARBA00022695"/>
    </source>
</evidence>
<protein>
    <recommendedName>
        <fullName evidence="7">Reverse transcriptase RNase H-like domain-containing protein</fullName>
    </recommendedName>
</protein>
<evidence type="ECO:0000256" key="3">
    <source>
        <dbReference type="ARBA" id="ARBA00022722"/>
    </source>
</evidence>
<dbReference type="SUPFAM" id="SSF53098">
    <property type="entry name" value="Ribonuclease H-like"/>
    <property type="match status" value="1"/>
</dbReference>
<evidence type="ECO:0000259" key="7">
    <source>
        <dbReference type="Pfam" id="PF17917"/>
    </source>
</evidence>